<name>A0A0C9YHF8_9AGAM</name>
<dbReference type="PANTHER" id="PTHR40465">
    <property type="entry name" value="CHROMOSOME 1, WHOLE GENOME SHOTGUN SEQUENCE"/>
    <property type="match status" value="1"/>
</dbReference>
<evidence type="ECO:0000259" key="2">
    <source>
        <dbReference type="Pfam" id="PF20152"/>
    </source>
</evidence>
<gene>
    <name evidence="3" type="ORF">PISMIDRAFT_678286</name>
</gene>
<dbReference type="HOGENOM" id="CLU_046025_5_0_1"/>
<reference evidence="4" key="2">
    <citation type="submission" date="2015-01" db="EMBL/GenBank/DDBJ databases">
        <title>Evolutionary Origins and Diversification of the Mycorrhizal Mutualists.</title>
        <authorList>
            <consortium name="DOE Joint Genome Institute"/>
            <consortium name="Mycorrhizal Genomics Consortium"/>
            <person name="Kohler A."/>
            <person name="Kuo A."/>
            <person name="Nagy L.G."/>
            <person name="Floudas D."/>
            <person name="Copeland A."/>
            <person name="Barry K.W."/>
            <person name="Cichocki N."/>
            <person name="Veneault-Fourrey C."/>
            <person name="LaButti K."/>
            <person name="Lindquist E.A."/>
            <person name="Lipzen A."/>
            <person name="Lundell T."/>
            <person name="Morin E."/>
            <person name="Murat C."/>
            <person name="Riley R."/>
            <person name="Ohm R."/>
            <person name="Sun H."/>
            <person name="Tunlid A."/>
            <person name="Henrissat B."/>
            <person name="Grigoriev I.V."/>
            <person name="Hibbett D.S."/>
            <person name="Martin F."/>
        </authorList>
    </citation>
    <scope>NUCLEOTIDE SEQUENCE [LARGE SCALE GENOMIC DNA]</scope>
    <source>
        <strain evidence="4">441</strain>
    </source>
</reference>
<feature type="transmembrane region" description="Helical" evidence="1">
    <location>
        <begin position="135"/>
        <end position="161"/>
    </location>
</feature>
<accession>A0A0C9YHF8</accession>
<feature type="domain" description="DUF6534" evidence="2">
    <location>
        <begin position="148"/>
        <end position="236"/>
    </location>
</feature>
<feature type="transmembrane region" description="Helical" evidence="1">
    <location>
        <begin position="181"/>
        <end position="204"/>
    </location>
</feature>
<dbReference type="OrthoDB" id="3012488at2759"/>
<feature type="transmembrane region" description="Helical" evidence="1">
    <location>
        <begin position="210"/>
        <end position="231"/>
    </location>
</feature>
<dbReference type="AlphaFoldDB" id="A0A0C9YHF8"/>
<evidence type="ECO:0000313" key="4">
    <source>
        <dbReference type="Proteomes" id="UP000054018"/>
    </source>
</evidence>
<keyword evidence="1" id="KW-1133">Transmembrane helix</keyword>
<keyword evidence="1" id="KW-0472">Membrane</keyword>
<reference evidence="3 4" key="1">
    <citation type="submission" date="2014-04" db="EMBL/GenBank/DDBJ databases">
        <authorList>
            <consortium name="DOE Joint Genome Institute"/>
            <person name="Kuo A."/>
            <person name="Kohler A."/>
            <person name="Costa M.D."/>
            <person name="Nagy L.G."/>
            <person name="Floudas D."/>
            <person name="Copeland A."/>
            <person name="Barry K.W."/>
            <person name="Cichocki N."/>
            <person name="Veneault-Fourrey C."/>
            <person name="LaButti K."/>
            <person name="Lindquist E.A."/>
            <person name="Lipzen A."/>
            <person name="Lundell T."/>
            <person name="Morin E."/>
            <person name="Murat C."/>
            <person name="Sun H."/>
            <person name="Tunlid A."/>
            <person name="Henrissat B."/>
            <person name="Grigoriev I.V."/>
            <person name="Hibbett D.S."/>
            <person name="Martin F."/>
            <person name="Nordberg H.P."/>
            <person name="Cantor M.N."/>
            <person name="Hua S.X."/>
        </authorList>
    </citation>
    <scope>NUCLEOTIDE SEQUENCE [LARGE SCALE GENOMIC DNA]</scope>
    <source>
        <strain evidence="3 4">441</strain>
    </source>
</reference>
<protein>
    <recommendedName>
        <fullName evidence="2">DUF6534 domain-containing protein</fullName>
    </recommendedName>
</protein>
<feature type="transmembrane region" description="Helical" evidence="1">
    <location>
        <begin position="62"/>
        <end position="85"/>
    </location>
</feature>
<dbReference type="STRING" id="765257.A0A0C9YHF8"/>
<organism evidence="3 4">
    <name type="scientific">Pisolithus microcarpus 441</name>
    <dbReference type="NCBI Taxonomy" id="765257"/>
    <lineage>
        <taxon>Eukaryota</taxon>
        <taxon>Fungi</taxon>
        <taxon>Dikarya</taxon>
        <taxon>Basidiomycota</taxon>
        <taxon>Agaricomycotina</taxon>
        <taxon>Agaricomycetes</taxon>
        <taxon>Agaricomycetidae</taxon>
        <taxon>Boletales</taxon>
        <taxon>Sclerodermatineae</taxon>
        <taxon>Pisolithaceae</taxon>
        <taxon>Pisolithus</taxon>
    </lineage>
</organism>
<feature type="transmembrane region" description="Helical" evidence="1">
    <location>
        <begin position="97"/>
        <end position="115"/>
    </location>
</feature>
<evidence type="ECO:0000313" key="3">
    <source>
        <dbReference type="EMBL" id="KIK24420.1"/>
    </source>
</evidence>
<dbReference type="InterPro" id="IPR045339">
    <property type="entry name" value="DUF6534"/>
</dbReference>
<feature type="transmembrane region" description="Helical" evidence="1">
    <location>
        <begin position="22"/>
        <end position="50"/>
    </location>
</feature>
<dbReference type="Pfam" id="PF20152">
    <property type="entry name" value="DUF6534"/>
    <property type="match status" value="1"/>
</dbReference>
<dbReference type="PANTHER" id="PTHR40465:SF1">
    <property type="entry name" value="DUF6534 DOMAIN-CONTAINING PROTEIN"/>
    <property type="match status" value="1"/>
</dbReference>
<dbReference type="Proteomes" id="UP000054018">
    <property type="component" value="Unassembled WGS sequence"/>
</dbReference>
<proteinExistence type="predicted"/>
<keyword evidence="1" id="KW-0812">Transmembrane</keyword>
<evidence type="ECO:0000256" key="1">
    <source>
        <dbReference type="SAM" id="Phobius"/>
    </source>
</evidence>
<dbReference type="EMBL" id="KN833716">
    <property type="protein sequence ID" value="KIK24420.1"/>
    <property type="molecule type" value="Genomic_DNA"/>
</dbReference>
<sequence>MVYGITTLQTYVYYMHYSEDSLILKLLVAAVWVLDTVHVSFMIHALYYYLIATYGVPTSLEYIIWTLPGSDLMNVFIVFGVQCFFAHQIYCLCRPQVRWWVTAPIMVLVLAQLGFGAESDIMEIIHHDASIVPQILYYGVTPAVATIALAEIMITVSLCVLLYDRGSSSPIARTKRLLNTLIIYAINRCLLTSVVVIVDLVTAVDINVDIWSMGLSFIVGKLYANSLLASLNSREHLRSKSADSVSDPRNGTVHFANLTKFVGEAESSADGTRSSDVSEVIANNASTAFALEKTAASRTEGEV</sequence>
<keyword evidence="4" id="KW-1185">Reference proteome</keyword>